<keyword evidence="1" id="KW-0548">Nucleotidyltransferase</keyword>
<sequence length="178" mass="19971">MEALNEFIQVSGLVLSLSRSTAYFCNVLNYVKLVLLRVLPFDEWKLPVKYLGVPLVSTHLIYGDCKEIVEKLMRSFLWSQGDTGRGKSKVAWEVQFDLKVLLFSWCIPCNAFNDGKVTLVDDEGKPLEKVDSLCDHDSEDEVASVDNEMASFFASKKIYVGLPTVAASLDSFSSHSYL</sequence>
<comment type="caution">
    <text evidence="1">The sequence shown here is derived from an EMBL/GenBank/DDBJ whole genome shotgun (WGS) entry which is preliminary data.</text>
</comment>
<keyword evidence="1" id="KW-0808">Transferase</keyword>
<accession>A0A6L2LGP5</accession>
<dbReference type="GO" id="GO:0003964">
    <property type="term" value="F:RNA-directed DNA polymerase activity"/>
    <property type="evidence" value="ECO:0007669"/>
    <property type="project" value="UniProtKB-KW"/>
</dbReference>
<gene>
    <name evidence="1" type="ORF">Tci_031382</name>
</gene>
<dbReference type="EMBL" id="BKCJ010004167">
    <property type="protein sequence ID" value="GEU59404.1"/>
    <property type="molecule type" value="Genomic_DNA"/>
</dbReference>
<evidence type="ECO:0000313" key="1">
    <source>
        <dbReference type="EMBL" id="GEU59404.1"/>
    </source>
</evidence>
<proteinExistence type="predicted"/>
<dbReference type="AlphaFoldDB" id="A0A6L2LGP5"/>
<organism evidence="1">
    <name type="scientific">Tanacetum cinerariifolium</name>
    <name type="common">Dalmatian daisy</name>
    <name type="synonym">Chrysanthemum cinerariifolium</name>
    <dbReference type="NCBI Taxonomy" id="118510"/>
    <lineage>
        <taxon>Eukaryota</taxon>
        <taxon>Viridiplantae</taxon>
        <taxon>Streptophyta</taxon>
        <taxon>Embryophyta</taxon>
        <taxon>Tracheophyta</taxon>
        <taxon>Spermatophyta</taxon>
        <taxon>Magnoliopsida</taxon>
        <taxon>eudicotyledons</taxon>
        <taxon>Gunneridae</taxon>
        <taxon>Pentapetalae</taxon>
        <taxon>asterids</taxon>
        <taxon>campanulids</taxon>
        <taxon>Asterales</taxon>
        <taxon>Asteraceae</taxon>
        <taxon>Asteroideae</taxon>
        <taxon>Anthemideae</taxon>
        <taxon>Anthemidinae</taxon>
        <taxon>Tanacetum</taxon>
    </lineage>
</organism>
<keyword evidence="1" id="KW-0695">RNA-directed DNA polymerase</keyword>
<name>A0A6L2LGP5_TANCI</name>
<dbReference type="PANTHER" id="PTHR33116">
    <property type="entry name" value="REVERSE TRANSCRIPTASE ZINC-BINDING DOMAIN-CONTAINING PROTEIN-RELATED-RELATED"/>
    <property type="match status" value="1"/>
</dbReference>
<dbReference type="PANTHER" id="PTHR33116:SF78">
    <property type="entry name" value="OS12G0587133 PROTEIN"/>
    <property type="match status" value="1"/>
</dbReference>
<protein>
    <submittedName>
        <fullName evidence="1">Reverse transcriptase domain, reverse transcriptase zinc-binding domain protein</fullName>
    </submittedName>
</protein>
<reference evidence="1" key="1">
    <citation type="journal article" date="2019" name="Sci. Rep.">
        <title>Draft genome of Tanacetum cinerariifolium, the natural source of mosquito coil.</title>
        <authorList>
            <person name="Yamashiro T."/>
            <person name="Shiraishi A."/>
            <person name="Satake H."/>
            <person name="Nakayama K."/>
        </authorList>
    </citation>
    <scope>NUCLEOTIDE SEQUENCE</scope>
</reference>